<proteinExistence type="inferred from homology"/>
<evidence type="ECO:0000256" key="1">
    <source>
        <dbReference type="ARBA" id="ARBA00005420"/>
    </source>
</evidence>
<dbReference type="InterPro" id="IPR007130">
    <property type="entry name" value="DAGAT"/>
</dbReference>
<protein>
    <submittedName>
        <fullName evidence="4">Uncharacterized protein</fullName>
    </submittedName>
</protein>
<reference evidence="4" key="1">
    <citation type="submission" date="2019-10" db="EMBL/GenBank/DDBJ databases">
        <authorList>
            <consortium name="DOE Joint Genome Institute"/>
            <person name="Kuo A."/>
            <person name="Miyauchi S."/>
            <person name="Kiss E."/>
            <person name="Drula E."/>
            <person name="Kohler A."/>
            <person name="Sanchez-Garcia M."/>
            <person name="Andreopoulos B."/>
            <person name="Barry K.W."/>
            <person name="Bonito G."/>
            <person name="Buee M."/>
            <person name="Carver A."/>
            <person name="Chen C."/>
            <person name="Cichocki N."/>
            <person name="Clum A."/>
            <person name="Culley D."/>
            <person name="Crous P.W."/>
            <person name="Fauchery L."/>
            <person name="Girlanda M."/>
            <person name="Hayes R."/>
            <person name="Keri Z."/>
            <person name="LaButti K."/>
            <person name="Lipzen A."/>
            <person name="Lombard V."/>
            <person name="Magnuson J."/>
            <person name="Maillard F."/>
            <person name="Morin E."/>
            <person name="Murat C."/>
            <person name="Nolan M."/>
            <person name="Ohm R."/>
            <person name="Pangilinan J."/>
            <person name="Pereira M."/>
            <person name="Perotto S."/>
            <person name="Peter M."/>
            <person name="Riley R."/>
            <person name="Sitrit Y."/>
            <person name="Stielow B."/>
            <person name="Szollosi G."/>
            <person name="Zifcakova L."/>
            <person name="Stursova M."/>
            <person name="Spatafora J.W."/>
            <person name="Tedersoo L."/>
            <person name="Vaario L.-M."/>
            <person name="Yamada A."/>
            <person name="Yan M."/>
            <person name="Wang P."/>
            <person name="Xu J."/>
            <person name="Bruns T."/>
            <person name="Baldrian P."/>
            <person name="Vilgalys R."/>
            <person name="Henrissat B."/>
            <person name="Grigoriev I.V."/>
            <person name="Hibbett D."/>
            <person name="Nagy L.G."/>
            <person name="Martin F.M."/>
        </authorList>
    </citation>
    <scope>NUCLEOTIDE SEQUENCE</scope>
    <source>
        <strain evidence="4">Prilba</strain>
    </source>
</reference>
<keyword evidence="3" id="KW-0012">Acyltransferase</keyword>
<keyword evidence="5" id="KW-1185">Reference proteome</keyword>
<dbReference type="EMBL" id="WHVB01000016">
    <property type="protein sequence ID" value="KAF8475182.1"/>
    <property type="molecule type" value="Genomic_DNA"/>
</dbReference>
<evidence type="ECO:0000256" key="3">
    <source>
        <dbReference type="ARBA" id="ARBA00023315"/>
    </source>
</evidence>
<evidence type="ECO:0000313" key="5">
    <source>
        <dbReference type="Proteomes" id="UP000759537"/>
    </source>
</evidence>
<dbReference type="Pfam" id="PF03982">
    <property type="entry name" value="DAGAT"/>
    <property type="match status" value="1"/>
</dbReference>
<sequence length="142" mass="16046">MITICVFLTLFLLSYPPLWPFMIVYIIWVHTDPAPERGRRMSPWLRSIRFWKFFAEYYPASNRRASMLGRESGVAGSSPACIDECGEDEGDGTGMRLAGGRLGVTVFGLPGEDEPDEDEDDWRGGDCYREIAGSWMAFSTFL</sequence>
<comment type="caution">
    <text evidence="4">The sequence shown here is derived from an EMBL/GenBank/DDBJ whole genome shotgun (WGS) entry which is preliminary data.</text>
</comment>
<dbReference type="GO" id="GO:0008374">
    <property type="term" value="F:O-acyltransferase activity"/>
    <property type="evidence" value="ECO:0007669"/>
    <property type="project" value="InterPro"/>
</dbReference>
<dbReference type="OrthoDB" id="264532at2759"/>
<dbReference type="AlphaFoldDB" id="A0A9P5K099"/>
<keyword evidence="2" id="KW-0808">Transferase</keyword>
<name>A0A9P5K099_9AGAM</name>
<reference evidence="4" key="2">
    <citation type="journal article" date="2020" name="Nat. Commun.">
        <title>Large-scale genome sequencing of mycorrhizal fungi provides insights into the early evolution of symbiotic traits.</title>
        <authorList>
            <person name="Miyauchi S."/>
            <person name="Kiss E."/>
            <person name="Kuo A."/>
            <person name="Drula E."/>
            <person name="Kohler A."/>
            <person name="Sanchez-Garcia M."/>
            <person name="Morin E."/>
            <person name="Andreopoulos B."/>
            <person name="Barry K.W."/>
            <person name="Bonito G."/>
            <person name="Buee M."/>
            <person name="Carver A."/>
            <person name="Chen C."/>
            <person name="Cichocki N."/>
            <person name="Clum A."/>
            <person name="Culley D."/>
            <person name="Crous P.W."/>
            <person name="Fauchery L."/>
            <person name="Girlanda M."/>
            <person name="Hayes R.D."/>
            <person name="Keri Z."/>
            <person name="LaButti K."/>
            <person name="Lipzen A."/>
            <person name="Lombard V."/>
            <person name="Magnuson J."/>
            <person name="Maillard F."/>
            <person name="Murat C."/>
            <person name="Nolan M."/>
            <person name="Ohm R.A."/>
            <person name="Pangilinan J."/>
            <person name="Pereira M.F."/>
            <person name="Perotto S."/>
            <person name="Peter M."/>
            <person name="Pfister S."/>
            <person name="Riley R."/>
            <person name="Sitrit Y."/>
            <person name="Stielow J.B."/>
            <person name="Szollosi G."/>
            <person name="Zifcakova L."/>
            <person name="Stursova M."/>
            <person name="Spatafora J.W."/>
            <person name="Tedersoo L."/>
            <person name="Vaario L.M."/>
            <person name="Yamada A."/>
            <person name="Yan M."/>
            <person name="Wang P."/>
            <person name="Xu J."/>
            <person name="Bruns T."/>
            <person name="Baldrian P."/>
            <person name="Vilgalys R."/>
            <person name="Dunand C."/>
            <person name="Henrissat B."/>
            <person name="Grigoriev I.V."/>
            <person name="Hibbett D."/>
            <person name="Nagy L.G."/>
            <person name="Martin F.M."/>
        </authorList>
    </citation>
    <scope>NUCLEOTIDE SEQUENCE</scope>
    <source>
        <strain evidence="4">Prilba</strain>
    </source>
</reference>
<organism evidence="4 5">
    <name type="scientific">Russula ochroleuca</name>
    <dbReference type="NCBI Taxonomy" id="152965"/>
    <lineage>
        <taxon>Eukaryota</taxon>
        <taxon>Fungi</taxon>
        <taxon>Dikarya</taxon>
        <taxon>Basidiomycota</taxon>
        <taxon>Agaricomycotina</taxon>
        <taxon>Agaricomycetes</taxon>
        <taxon>Russulales</taxon>
        <taxon>Russulaceae</taxon>
        <taxon>Russula</taxon>
    </lineage>
</organism>
<comment type="similarity">
    <text evidence="1">Belongs to the diacylglycerol acyltransferase family.</text>
</comment>
<evidence type="ECO:0000256" key="2">
    <source>
        <dbReference type="ARBA" id="ARBA00022679"/>
    </source>
</evidence>
<accession>A0A9P5K099</accession>
<gene>
    <name evidence="4" type="ORF">DFH94DRAFT_115085</name>
</gene>
<dbReference type="Proteomes" id="UP000759537">
    <property type="component" value="Unassembled WGS sequence"/>
</dbReference>
<evidence type="ECO:0000313" key="4">
    <source>
        <dbReference type="EMBL" id="KAF8475182.1"/>
    </source>
</evidence>